<dbReference type="RefSeq" id="XP_008085801.1">
    <property type="nucleotide sequence ID" value="XM_008087610.1"/>
</dbReference>
<keyword evidence="3" id="KW-1185">Reference proteome</keyword>
<accession>S3D3G3</accession>
<dbReference type="KEGG" id="glz:GLAREA_02524"/>
<sequence length="92" mass="10650">MNTTTTKYAGECAMSEMHSSEEQYGNKFRRGHDRENKREEAEDPKKKDQKSEEEHKGTEGRWNGPRVRTVYWLVKYCSLSCTVSTAVSMTIP</sequence>
<dbReference type="HOGENOM" id="CLU_2413445_0_0_1"/>
<dbReference type="GeneID" id="19461581"/>
<protein>
    <submittedName>
        <fullName evidence="2">Uncharacterized protein</fullName>
    </submittedName>
</protein>
<evidence type="ECO:0000313" key="3">
    <source>
        <dbReference type="Proteomes" id="UP000016922"/>
    </source>
</evidence>
<dbReference type="Proteomes" id="UP000016922">
    <property type="component" value="Unassembled WGS sequence"/>
</dbReference>
<feature type="region of interest" description="Disordered" evidence="1">
    <location>
        <begin position="1"/>
        <end position="63"/>
    </location>
</feature>
<name>S3D3G3_GLAL2</name>
<proteinExistence type="predicted"/>
<organism evidence="2 3">
    <name type="scientific">Glarea lozoyensis (strain ATCC 20868 / MF5171)</name>
    <dbReference type="NCBI Taxonomy" id="1116229"/>
    <lineage>
        <taxon>Eukaryota</taxon>
        <taxon>Fungi</taxon>
        <taxon>Dikarya</taxon>
        <taxon>Ascomycota</taxon>
        <taxon>Pezizomycotina</taxon>
        <taxon>Leotiomycetes</taxon>
        <taxon>Helotiales</taxon>
        <taxon>Helotiaceae</taxon>
        <taxon>Glarea</taxon>
    </lineage>
</organism>
<feature type="compositionally biased region" description="Basic and acidic residues" evidence="1">
    <location>
        <begin position="32"/>
        <end position="59"/>
    </location>
</feature>
<gene>
    <name evidence="2" type="ORF">GLAREA_02524</name>
</gene>
<dbReference type="AlphaFoldDB" id="S3D3G3"/>
<dbReference type="EMBL" id="KE145370">
    <property type="protein sequence ID" value="EPE26611.1"/>
    <property type="molecule type" value="Genomic_DNA"/>
</dbReference>
<evidence type="ECO:0000256" key="1">
    <source>
        <dbReference type="SAM" id="MobiDB-lite"/>
    </source>
</evidence>
<evidence type="ECO:0000313" key="2">
    <source>
        <dbReference type="EMBL" id="EPE26611.1"/>
    </source>
</evidence>
<reference evidence="2 3" key="1">
    <citation type="journal article" date="2013" name="BMC Genomics">
        <title>Genomics-driven discovery of the pneumocandin biosynthetic gene cluster in the fungus Glarea lozoyensis.</title>
        <authorList>
            <person name="Chen L."/>
            <person name="Yue Q."/>
            <person name="Zhang X."/>
            <person name="Xiang M."/>
            <person name="Wang C."/>
            <person name="Li S."/>
            <person name="Che Y."/>
            <person name="Ortiz-Lopez F.J."/>
            <person name="Bills G.F."/>
            <person name="Liu X."/>
            <person name="An Z."/>
        </authorList>
    </citation>
    <scope>NUCLEOTIDE SEQUENCE [LARGE SCALE GENOMIC DNA]</scope>
    <source>
        <strain evidence="3">ATCC 20868 / MF5171</strain>
    </source>
</reference>